<keyword evidence="2" id="KW-1185">Reference proteome</keyword>
<gene>
    <name evidence="1" type="ORF">Pfra01_002335000</name>
</gene>
<comment type="caution">
    <text evidence="1">The sequence shown here is derived from an EMBL/GenBank/DDBJ whole genome shotgun (WGS) entry which is preliminary data.</text>
</comment>
<protein>
    <submittedName>
        <fullName evidence="1">Unnamed protein product</fullName>
    </submittedName>
</protein>
<proteinExistence type="predicted"/>
<dbReference type="AlphaFoldDB" id="A0A9W6Y8N8"/>
<name>A0A9W6Y8N8_9STRA</name>
<dbReference type="EMBL" id="BSXT01003722">
    <property type="protein sequence ID" value="GMF55434.1"/>
    <property type="molecule type" value="Genomic_DNA"/>
</dbReference>
<evidence type="ECO:0000313" key="1">
    <source>
        <dbReference type="EMBL" id="GMF55434.1"/>
    </source>
</evidence>
<evidence type="ECO:0000313" key="2">
    <source>
        <dbReference type="Proteomes" id="UP001165121"/>
    </source>
</evidence>
<dbReference type="Proteomes" id="UP001165121">
    <property type="component" value="Unassembled WGS sequence"/>
</dbReference>
<accession>A0A9W6Y8N8</accession>
<sequence length="197" mass="19922">MNGVASGEVLAHARKWQRICSSSADKSPAGAAKNAMGLTLALLLCLSSMQSRSSALARLATTWLSHLLKSPTLHARSSARAFFLGEITRSSSGELLATDTPSRDVGDAASATDETSLSLRLRGDSAGRCTDRGDAGVAVAAVAVLLATGEGMITAAASDLTVSAADAEVAAGNSANWNVSRAELSGAAGRPVAVVRV</sequence>
<dbReference type="OrthoDB" id="10630129at2759"/>
<reference evidence="1" key="1">
    <citation type="submission" date="2023-04" db="EMBL/GenBank/DDBJ databases">
        <title>Phytophthora fragariaefolia NBRC 109709.</title>
        <authorList>
            <person name="Ichikawa N."/>
            <person name="Sato H."/>
            <person name="Tonouchi N."/>
        </authorList>
    </citation>
    <scope>NUCLEOTIDE SEQUENCE</scope>
    <source>
        <strain evidence="1">NBRC 109709</strain>
    </source>
</reference>
<organism evidence="1 2">
    <name type="scientific">Phytophthora fragariaefolia</name>
    <dbReference type="NCBI Taxonomy" id="1490495"/>
    <lineage>
        <taxon>Eukaryota</taxon>
        <taxon>Sar</taxon>
        <taxon>Stramenopiles</taxon>
        <taxon>Oomycota</taxon>
        <taxon>Peronosporomycetes</taxon>
        <taxon>Peronosporales</taxon>
        <taxon>Peronosporaceae</taxon>
        <taxon>Phytophthora</taxon>
    </lineage>
</organism>